<evidence type="ECO:0000313" key="1">
    <source>
        <dbReference type="EMBL" id="SUT95548.1"/>
    </source>
</evidence>
<reference evidence="1 2" key="1">
    <citation type="submission" date="2018-06" db="EMBL/GenBank/DDBJ databases">
        <authorList>
            <consortium name="Pathogen Informatics"/>
            <person name="Doyle S."/>
        </authorList>
    </citation>
    <scope>NUCLEOTIDE SEQUENCE [LARGE SCALE GENOMIC DNA]</scope>
    <source>
        <strain evidence="1 2">NCTC10308</strain>
    </source>
</reference>
<proteinExistence type="predicted"/>
<dbReference type="AlphaFoldDB" id="A0A380U2Z7"/>
<dbReference type="EMBL" id="UFRV01000006">
    <property type="protein sequence ID" value="SUT95548.1"/>
    <property type="molecule type" value="Genomic_DNA"/>
</dbReference>
<dbReference type="Proteomes" id="UP000254227">
    <property type="component" value="Unassembled WGS sequence"/>
</dbReference>
<name>A0A380U2Z7_ACIJO</name>
<evidence type="ECO:0000313" key="2">
    <source>
        <dbReference type="Proteomes" id="UP000254227"/>
    </source>
</evidence>
<gene>
    <name evidence="1" type="ORF">NCTC10308_01767</name>
</gene>
<sequence>MFKVGQLAVNIDEGTTHQIRHIKIQNGEQMLGFGRKRFAWCFAKYYRKYKKVA</sequence>
<protein>
    <submittedName>
        <fullName evidence="1">Uncharacterized protein</fullName>
    </submittedName>
</protein>
<organism evidence="1 2">
    <name type="scientific">Acinetobacter johnsonii</name>
    <dbReference type="NCBI Taxonomy" id="40214"/>
    <lineage>
        <taxon>Bacteria</taxon>
        <taxon>Pseudomonadati</taxon>
        <taxon>Pseudomonadota</taxon>
        <taxon>Gammaproteobacteria</taxon>
        <taxon>Moraxellales</taxon>
        <taxon>Moraxellaceae</taxon>
        <taxon>Acinetobacter</taxon>
    </lineage>
</organism>
<accession>A0A380U2Z7</accession>